<dbReference type="PRINTS" id="PR00723">
    <property type="entry name" value="SUBTILISIN"/>
</dbReference>
<keyword evidence="2 7" id="KW-0645">Protease</keyword>
<dbReference type="CDD" id="cd04077">
    <property type="entry name" value="Peptidases_S8_PCSK9_ProteinaseK_like"/>
    <property type="match status" value="1"/>
</dbReference>
<evidence type="ECO:0000256" key="4">
    <source>
        <dbReference type="ARBA" id="ARBA00022825"/>
    </source>
</evidence>
<dbReference type="EMBL" id="HBHK01015233">
    <property type="protein sequence ID" value="CAD9687558.1"/>
    <property type="molecule type" value="Transcribed_RNA"/>
</dbReference>
<keyword evidence="8" id="KW-0472">Membrane</keyword>
<sequence>MHVPVVTGLSRTSLQKPISNLKLTMYFIVQVTLLCTLGVANAFSGDRHFNQLKQALAGEQKRGLFLAKVAGNQTDCKQVQEVIDAQDFEYSPSSQVISVHDICFVSFRIPSPQRRRTDVEFVKQLPKVEYLENLVFTHAQSSQVSGCFPSIRFPWSSCQPRSWGLDRIDQPNLPLNKKPFHPVYTGVGVTIYTLDTGINKEHQDFGGRANLGADFVNEGFVEDRNGHGTHCAGTAAGKEYGVAKDAVIVAVKVLSQTGIGKTDSLLYGLGWAVEHARDVPAVINLSVGVSTKSRAVDEAVNAASRAGHIVVVAAGSDGEDACGRSPSGTGKVGPLGGVISVGATDKNDQRSPLSNHNCTDIYAPGIDISSLWIGSAQATRRRSGTSVAAAHVSGVAAMLLQKHNMQKEMAQKEMFSIAAQNQITNLTKPDEARFKNLLLQIPRL</sequence>
<evidence type="ECO:0000259" key="9">
    <source>
        <dbReference type="Pfam" id="PF00082"/>
    </source>
</evidence>
<dbReference type="FunFam" id="3.40.50.200:FF:000014">
    <property type="entry name" value="Proteinase K"/>
    <property type="match status" value="1"/>
</dbReference>
<proteinExistence type="inferred from homology"/>
<evidence type="ECO:0000256" key="2">
    <source>
        <dbReference type="ARBA" id="ARBA00022670"/>
    </source>
</evidence>
<keyword evidence="4 7" id="KW-0720">Serine protease</keyword>
<dbReference type="AlphaFoldDB" id="A0A7S2S354"/>
<keyword evidence="8" id="KW-0812">Transmembrane</keyword>
<gene>
    <name evidence="10" type="ORF">QSP1433_LOCUS9559</name>
</gene>
<dbReference type="PANTHER" id="PTHR43806:SF11">
    <property type="entry name" value="CEREVISIN-RELATED"/>
    <property type="match status" value="1"/>
</dbReference>
<dbReference type="Pfam" id="PF00082">
    <property type="entry name" value="Peptidase_S8"/>
    <property type="match status" value="1"/>
</dbReference>
<dbReference type="InterPro" id="IPR036852">
    <property type="entry name" value="Peptidase_S8/S53_dom_sf"/>
</dbReference>
<reference evidence="10" key="1">
    <citation type="submission" date="2021-01" db="EMBL/GenBank/DDBJ databases">
        <authorList>
            <person name="Corre E."/>
            <person name="Pelletier E."/>
            <person name="Niang G."/>
            <person name="Scheremetjew M."/>
            <person name="Finn R."/>
            <person name="Kale V."/>
            <person name="Holt S."/>
            <person name="Cochrane G."/>
            <person name="Meng A."/>
            <person name="Brown T."/>
            <person name="Cohen L."/>
        </authorList>
    </citation>
    <scope>NUCLEOTIDE SEQUENCE</scope>
    <source>
        <strain evidence="10">NY070348D</strain>
    </source>
</reference>
<feature type="domain" description="Peptidase S8/S53" evidence="9">
    <location>
        <begin position="187"/>
        <end position="414"/>
    </location>
</feature>
<protein>
    <recommendedName>
        <fullName evidence="6">subtilisin</fullName>
        <ecNumber evidence="6">3.4.21.62</ecNumber>
    </recommendedName>
</protein>
<evidence type="ECO:0000256" key="3">
    <source>
        <dbReference type="ARBA" id="ARBA00022801"/>
    </source>
</evidence>
<organism evidence="10">
    <name type="scientific">Mucochytrium quahogii</name>
    <dbReference type="NCBI Taxonomy" id="96639"/>
    <lineage>
        <taxon>Eukaryota</taxon>
        <taxon>Sar</taxon>
        <taxon>Stramenopiles</taxon>
        <taxon>Bigyra</taxon>
        <taxon>Labyrinthulomycetes</taxon>
        <taxon>Thraustochytrida</taxon>
        <taxon>Thraustochytriidae</taxon>
        <taxon>Mucochytrium</taxon>
    </lineage>
</organism>
<dbReference type="SUPFAM" id="SSF52743">
    <property type="entry name" value="Subtilisin-like"/>
    <property type="match status" value="1"/>
</dbReference>
<dbReference type="GO" id="GO:0004252">
    <property type="term" value="F:serine-type endopeptidase activity"/>
    <property type="evidence" value="ECO:0007669"/>
    <property type="project" value="UniProtKB-UniRule"/>
</dbReference>
<evidence type="ECO:0000313" key="10">
    <source>
        <dbReference type="EMBL" id="CAD9687558.1"/>
    </source>
</evidence>
<feature type="active site" description="Charge relay system" evidence="7">
    <location>
        <position position="195"/>
    </location>
</feature>
<comment type="catalytic activity">
    <reaction evidence="5">
        <text>Hydrolysis of proteins with broad specificity for peptide bonds, and a preference for a large uncharged residue in P1. Hydrolyzes peptide amides.</text>
        <dbReference type="EC" id="3.4.21.62"/>
    </reaction>
</comment>
<dbReference type="InterPro" id="IPR022398">
    <property type="entry name" value="Peptidase_S8_His-AS"/>
</dbReference>
<dbReference type="PANTHER" id="PTHR43806">
    <property type="entry name" value="PEPTIDASE S8"/>
    <property type="match status" value="1"/>
</dbReference>
<evidence type="ECO:0000256" key="5">
    <source>
        <dbReference type="ARBA" id="ARBA00023529"/>
    </source>
</evidence>
<dbReference type="GO" id="GO:0006508">
    <property type="term" value="P:proteolysis"/>
    <property type="evidence" value="ECO:0007669"/>
    <property type="project" value="UniProtKB-KW"/>
</dbReference>
<comment type="similarity">
    <text evidence="1 7">Belongs to the peptidase S8 family.</text>
</comment>
<dbReference type="PROSITE" id="PS00137">
    <property type="entry name" value="SUBTILASE_HIS"/>
    <property type="match status" value="1"/>
</dbReference>
<name>A0A7S2S354_9STRA</name>
<evidence type="ECO:0000256" key="8">
    <source>
        <dbReference type="SAM" id="Phobius"/>
    </source>
</evidence>
<dbReference type="Gene3D" id="3.40.50.200">
    <property type="entry name" value="Peptidase S8/S53 domain"/>
    <property type="match status" value="1"/>
</dbReference>
<feature type="active site" description="Charge relay system" evidence="7">
    <location>
        <position position="227"/>
    </location>
</feature>
<dbReference type="InterPro" id="IPR015500">
    <property type="entry name" value="Peptidase_S8_subtilisin-rel"/>
</dbReference>
<keyword evidence="3 7" id="KW-0378">Hydrolase</keyword>
<feature type="active site" description="Charge relay system" evidence="7">
    <location>
        <position position="386"/>
    </location>
</feature>
<evidence type="ECO:0000256" key="7">
    <source>
        <dbReference type="PROSITE-ProRule" id="PRU01240"/>
    </source>
</evidence>
<evidence type="ECO:0000256" key="6">
    <source>
        <dbReference type="ARBA" id="ARBA00023619"/>
    </source>
</evidence>
<dbReference type="GO" id="GO:0005615">
    <property type="term" value="C:extracellular space"/>
    <property type="evidence" value="ECO:0007669"/>
    <property type="project" value="TreeGrafter"/>
</dbReference>
<feature type="transmembrane region" description="Helical" evidence="8">
    <location>
        <begin position="23"/>
        <end position="43"/>
    </location>
</feature>
<dbReference type="InterPro" id="IPR050131">
    <property type="entry name" value="Peptidase_S8_subtilisin-like"/>
</dbReference>
<dbReference type="EC" id="3.4.21.62" evidence="6"/>
<evidence type="ECO:0000256" key="1">
    <source>
        <dbReference type="ARBA" id="ARBA00011073"/>
    </source>
</evidence>
<dbReference type="InterPro" id="IPR000209">
    <property type="entry name" value="Peptidase_S8/S53_dom"/>
</dbReference>
<dbReference type="InterPro" id="IPR034193">
    <property type="entry name" value="PCSK9_ProteinaseK-like"/>
</dbReference>
<accession>A0A7S2S354</accession>
<keyword evidence="8" id="KW-1133">Transmembrane helix</keyword>
<dbReference type="PROSITE" id="PS51892">
    <property type="entry name" value="SUBTILASE"/>
    <property type="match status" value="1"/>
</dbReference>